<dbReference type="AlphaFoldDB" id="X1A638"/>
<comment type="caution">
    <text evidence="2">The sequence shown here is derived from an EMBL/GenBank/DDBJ whole genome shotgun (WGS) entry which is preliminary data.</text>
</comment>
<feature type="non-terminal residue" evidence="2">
    <location>
        <position position="1"/>
    </location>
</feature>
<gene>
    <name evidence="2" type="ORF">S01H4_08258</name>
</gene>
<feature type="domain" description="Integrase catalytic" evidence="1">
    <location>
        <begin position="5"/>
        <end position="140"/>
    </location>
</feature>
<name>X1A638_9ZZZZ</name>
<dbReference type="PANTHER" id="PTHR35004:SF7">
    <property type="entry name" value="INTEGRASE PROTEIN"/>
    <property type="match status" value="1"/>
</dbReference>
<dbReference type="PANTHER" id="PTHR35004">
    <property type="entry name" value="TRANSPOSASE RV3428C-RELATED"/>
    <property type="match status" value="1"/>
</dbReference>
<dbReference type="InterPro" id="IPR001584">
    <property type="entry name" value="Integrase_cat-core"/>
</dbReference>
<dbReference type="GO" id="GO:0015074">
    <property type="term" value="P:DNA integration"/>
    <property type="evidence" value="ECO:0007669"/>
    <property type="project" value="InterPro"/>
</dbReference>
<organism evidence="2">
    <name type="scientific">marine sediment metagenome</name>
    <dbReference type="NCBI Taxonomy" id="412755"/>
    <lineage>
        <taxon>unclassified sequences</taxon>
        <taxon>metagenomes</taxon>
        <taxon>ecological metagenomes</taxon>
    </lineage>
</organism>
<dbReference type="EMBL" id="BART01002809">
    <property type="protein sequence ID" value="GAG68258.1"/>
    <property type="molecule type" value="Genomic_DNA"/>
</dbReference>
<dbReference type="Gene3D" id="3.30.420.10">
    <property type="entry name" value="Ribonuclease H-like superfamily/Ribonuclease H"/>
    <property type="match status" value="1"/>
</dbReference>
<protein>
    <recommendedName>
        <fullName evidence="1">Integrase catalytic domain-containing protein</fullName>
    </recommendedName>
</protein>
<evidence type="ECO:0000259" key="1">
    <source>
        <dbReference type="PROSITE" id="PS50994"/>
    </source>
</evidence>
<accession>X1A638</accession>
<dbReference type="GO" id="GO:0003676">
    <property type="term" value="F:nucleic acid binding"/>
    <property type="evidence" value="ECO:0007669"/>
    <property type="project" value="InterPro"/>
</dbReference>
<dbReference type="PROSITE" id="PS50994">
    <property type="entry name" value="INTEGRASE"/>
    <property type="match status" value="1"/>
</dbReference>
<dbReference type="InterPro" id="IPR012337">
    <property type="entry name" value="RNaseH-like_sf"/>
</dbReference>
<dbReference type="SUPFAM" id="SSF53098">
    <property type="entry name" value="Ribonuclease H-like"/>
    <property type="match status" value="1"/>
</dbReference>
<sequence>CIYGESVRTVFGEMLLTDGSIHDWLEGRGPKMVLLAYIDDATSKTFARFYPSETAYAAIYSFSFYIKKYGIPQSVYFDRNSIYKTTRQPNLDEELRREMPKTQFEKVLNILNVEPILAYFPEAKGRIERLFKTFQDRLTL</sequence>
<proteinExistence type="predicted"/>
<evidence type="ECO:0000313" key="2">
    <source>
        <dbReference type="EMBL" id="GAG68258.1"/>
    </source>
</evidence>
<reference evidence="2" key="1">
    <citation type="journal article" date="2014" name="Front. Microbiol.">
        <title>High frequency of phylogenetically diverse reductive dehalogenase-homologous genes in deep subseafloor sedimentary metagenomes.</title>
        <authorList>
            <person name="Kawai M."/>
            <person name="Futagami T."/>
            <person name="Toyoda A."/>
            <person name="Takaki Y."/>
            <person name="Nishi S."/>
            <person name="Hori S."/>
            <person name="Arai W."/>
            <person name="Tsubouchi T."/>
            <person name="Morono Y."/>
            <person name="Uchiyama I."/>
            <person name="Ito T."/>
            <person name="Fujiyama A."/>
            <person name="Inagaki F."/>
            <person name="Takami H."/>
        </authorList>
    </citation>
    <scope>NUCLEOTIDE SEQUENCE</scope>
    <source>
        <strain evidence="2">Expedition CK06-06</strain>
    </source>
</reference>
<dbReference type="InterPro" id="IPR036397">
    <property type="entry name" value="RNaseH_sf"/>
</dbReference>